<organism evidence="1 2">
    <name type="scientific">Phlebia brevispora</name>
    <dbReference type="NCBI Taxonomy" id="194682"/>
    <lineage>
        <taxon>Eukaryota</taxon>
        <taxon>Fungi</taxon>
        <taxon>Dikarya</taxon>
        <taxon>Basidiomycota</taxon>
        <taxon>Agaricomycotina</taxon>
        <taxon>Agaricomycetes</taxon>
        <taxon>Polyporales</taxon>
        <taxon>Meruliaceae</taxon>
        <taxon>Phlebia</taxon>
    </lineage>
</organism>
<sequence length="354" mass="38870">MPQQTIVYGTGGLSGKDVHIAVAEPNDPPPKWSLTAGGAQSISTARDEGTYYAINDGGEVRGNLHETACWQISIIKDLSDSSQRAYTVKISDSQGSWTLVSKVPRTHVTISGSQATDSDSEAKSQSFKLTWSTCRNTEMIRRWTKGLIDGTRMLHRRYYKKAEMHAFTELQTTRSSHRPTSLPTALLYVLLFVQMSAVDDGVYYMFHVYFNANIGYESDGSSSPRGAVGTPKPTQKIYHIAVAKNDAKDVEFTITTNDDGLSAISLNTPDDGTLYAYNNSGFVMAKPEETYPWKITQVPTESEGIVNIADSTGQWMLDAADPGTKISVSNGDLPAFYEFKNVPAPHCGLQMTHK</sequence>
<comment type="caution">
    <text evidence="1">The sequence shown here is derived from an EMBL/GenBank/DDBJ whole genome shotgun (WGS) entry which is preliminary data.</text>
</comment>
<dbReference type="Proteomes" id="UP001148662">
    <property type="component" value="Unassembled WGS sequence"/>
</dbReference>
<accession>A0ACC1T3Y6</accession>
<keyword evidence="2" id="KW-1185">Reference proteome</keyword>
<protein>
    <submittedName>
        <fullName evidence="1">Uncharacterized protein</fullName>
    </submittedName>
</protein>
<evidence type="ECO:0000313" key="2">
    <source>
        <dbReference type="Proteomes" id="UP001148662"/>
    </source>
</evidence>
<evidence type="ECO:0000313" key="1">
    <source>
        <dbReference type="EMBL" id="KAJ3552455.1"/>
    </source>
</evidence>
<name>A0ACC1T3Y6_9APHY</name>
<proteinExistence type="predicted"/>
<dbReference type="EMBL" id="JANHOG010000658">
    <property type="protein sequence ID" value="KAJ3552455.1"/>
    <property type="molecule type" value="Genomic_DNA"/>
</dbReference>
<reference evidence="1" key="1">
    <citation type="submission" date="2022-07" db="EMBL/GenBank/DDBJ databases">
        <title>Genome Sequence of Phlebia brevispora.</title>
        <authorList>
            <person name="Buettner E."/>
        </authorList>
    </citation>
    <scope>NUCLEOTIDE SEQUENCE</scope>
    <source>
        <strain evidence="1">MPL23</strain>
    </source>
</reference>
<gene>
    <name evidence="1" type="ORF">NM688_g4143</name>
</gene>